<keyword evidence="2" id="KW-0229">DNA integration</keyword>
<comment type="similarity">
    <text evidence="1">Belongs to the 'phage' integrase family.</text>
</comment>
<dbReference type="EMBL" id="MWXA01000003">
    <property type="protein sequence ID" value="OZG67754.1"/>
    <property type="molecule type" value="Genomic_DNA"/>
</dbReference>
<dbReference type="SUPFAM" id="SSF56349">
    <property type="entry name" value="DNA breaking-rejoining enzymes"/>
    <property type="match status" value="1"/>
</dbReference>
<dbReference type="Pfam" id="PF00589">
    <property type="entry name" value="Phage_integrase"/>
    <property type="match status" value="1"/>
</dbReference>
<reference evidence="6 7" key="1">
    <citation type="journal article" date="2017" name="BMC Genomics">
        <title>Comparative genomic and phylogenomic analyses of the Bifidobacteriaceae family.</title>
        <authorList>
            <person name="Lugli G.A."/>
            <person name="Milani C."/>
            <person name="Turroni F."/>
            <person name="Duranti S."/>
            <person name="Mancabelli L."/>
            <person name="Mangifesta M."/>
            <person name="Ferrario C."/>
            <person name="Modesto M."/>
            <person name="Mattarelli P."/>
            <person name="Jiri K."/>
            <person name="van Sinderen D."/>
            <person name="Ventura M."/>
        </authorList>
    </citation>
    <scope>NUCLEOTIDE SEQUENCE [LARGE SCALE GENOMIC DNA]</scope>
    <source>
        <strain evidence="6 7">LMG 28769</strain>
    </source>
</reference>
<keyword evidence="7" id="KW-1185">Reference proteome</keyword>
<dbReference type="GO" id="GO:0015074">
    <property type="term" value="P:DNA integration"/>
    <property type="evidence" value="ECO:0007669"/>
    <property type="project" value="UniProtKB-KW"/>
</dbReference>
<dbReference type="PROSITE" id="PS51898">
    <property type="entry name" value="TYR_RECOMBINASE"/>
    <property type="match status" value="1"/>
</dbReference>
<dbReference type="InterPro" id="IPR004107">
    <property type="entry name" value="Integrase_SAM-like_N"/>
</dbReference>
<dbReference type="AlphaFoldDB" id="A0A261G8M2"/>
<evidence type="ECO:0000256" key="1">
    <source>
        <dbReference type="ARBA" id="ARBA00008857"/>
    </source>
</evidence>
<evidence type="ECO:0000259" key="5">
    <source>
        <dbReference type="PROSITE" id="PS51898"/>
    </source>
</evidence>
<feature type="domain" description="Tyr recombinase" evidence="5">
    <location>
        <begin position="214"/>
        <end position="410"/>
    </location>
</feature>
<gene>
    <name evidence="6" type="ORF">BAQU_0398</name>
</gene>
<dbReference type="InterPro" id="IPR013762">
    <property type="entry name" value="Integrase-like_cat_sf"/>
</dbReference>
<dbReference type="CDD" id="cd01189">
    <property type="entry name" value="INT_ICEBs1_C_like"/>
    <property type="match status" value="1"/>
</dbReference>
<name>A0A261G8M2_9BIFI</name>
<proteinExistence type="inferred from homology"/>
<evidence type="ECO:0000313" key="6">
    <source>
        <dbReference type="EMBL" id="OZG67754.1"/>
    </source>
</evidence>
<evidence type="ECO:0000313" key="7">
    <source>
        <dbReference type="Proteomes" id="UP000216451"/>
    </source>
</evidence>
<organism evidence="6 7">
    <name type="scientific">Bifidobacterium aquikefiri</name>
    <dbReference type="NCBI Taxonomy" id="1653207"/>
    <lineage>
        <taxon>Bacteria</taxon>
        <taxon>Bacillati</taxon>
        <taxon>Actinomycetota</taxon>
        <taxon>Actinomycetes</taxon>
        <taxon>Bifidobacteriales</taxon>
        <taxon>Bifidobacteriaceae</taxon>
        <taxon>Bifidobacterium</taxon>
    </lineage>
</organism>
<comment type="caution">
    <text evidence="6">The sequence shown here is derived from an EMBL/GenBank/DDBJ whole genome shotgun (WGS) entry which is preliminary data.</text>
</comment>
<dbReference type="PANTHER" id="PTHR30349:SF64">
    <property type="entry name" value="PROPHAGE INTEGRASE INTD-RELATED"/>
    <property type="match status" value="1"/>
</dbReference>
<dbReference type="Proteomes" id="UP000216451">
    <property type="component" value="Unassembled WGS sequence"/>
</dbReference>
<keyword evidence="4" id="KW-0233">DNA recombination</keyword>
<evidence type="ECO:0000256" key="2">
    <source>
        <dbReference type="ARBA" id="ARBA00022908"/>
    </source>
</evidence>
<dbReference type="GO" id="GO:0003677">
    <property type="term" value="F:DNA binding"/>
    <property type="evidence" value="ECO:0007669"/>
    <property type="project" value="UniProtKB-KW"/>
</dbReference>
<dbReference type="InterPro" id="IPR011010">
    <property type="entry name" value="DNA_brk_join_enz"/>
</dbReference>
<sequence length="482" mass="54797">MATPRVKVTRRQRRSSGRMIQKIGKRGGRTYKYIECSYLTPLWAFEKWPNLPKRQYKTFRLEQEYDASVWLDNAIQSVENNTWTPPQIAKSRERIHAISFSEYATEYVENHHKRNGEPLQETTKNKYREYLRLYLIPTFGDRAMTAITSDDVQHWYSSFPVRKGGHGASARKHVYELLSGIFAQARTKPINSNGDTLIKINPCSFTIPRPQRKKEPLIAEPEELDTIYNSMPQWLRLSVYLCGVMGLREGECLGLQRKDFDLDTDTPMLHIERSAKEVLQDNHRVVILGTTKTETSVRDLDIPEFLLDHIYKHLDAYVEGAPDSPVFTAPRTGGLVKQQTVRNAWYRAIQSVPRLIGMRFYDLRHTALSKAVEAGASLGTVKNMAGHAIDTTAFNYQHESQSNKQRTLTNINAAFLPTQRDVTTSDESPLEASLSDVLAALGTVPDAKKREVMAALPSDVLAKVISHAVRTSDQTDTQESEQ</sequence>
<dbReference type="Gene3D" id="1.10.150.130">
    <property type="match status" value="1"/>
</dbReference>
<dbReference type="Pfam" id="PF14659">
    <property type="entry name" value="Phage_int_SAM_3"/>
    <property type="match status" value="1"/>
</dbReference>
<protein>
    <submittedName>
        <fullName evidence="6">Integrase</fullName>
    </submittedName>
</protein>
<dbReference type="InterPro" id="IPR050090">
    <property type="entry name" value="Tyrosine_recombinase_XerCD"/>
</dbReference>
<dbReference type="Gene3D" id="1.10.443.10">
    <property type="entry name" value="Intergrase catalytic core"/>
    <property type="match status" value="1"/>
</dbReference>
<dbReference type="InterPro" id="IPR002104">
    <property type="entry name" value="Integrase_catalytic"/>
</dbReference>
<dbReference type="GO" id="GO:0006310">
    <property type="term" value="P:DNA recombination"/>
    <property type="evidence" value="ECO:0007669"/>
    <property type="project" value="UniProtKB-KW"/>
</dbReference>
<evidence type="ECO:0000256" key="4">
    <source>
        <dbReference type="ARBA" id="ARBA00023172"/>
    </source>
</evidence>
<keyword evidence="3" id="KW-0238">DNA-binding</keyword>
<accession>A0A261G8M2</accession>
<dbReference type="PANTHER" id="PTHR30349">
    <property type="entry name" value="PHAGE INTEGRASE-RELATED"/>
    <property type="match status" value="1"/>
</dbReference>
<evidence type="ECO:0000256" key="3">
    <source>
        <dbReference type="ARBA" id="ARBA00023125"/>
    </source>
</evidence>
<dbReference type="InterPro" id="IPR010998">
    <property type="entry name" value="Integrase_recombinase_N"/>
</dbReference>